<gene>
    <name evidence="1" type="ORF">ACFYXQ_15295</name>
</gene>
<evidence type="ECO:0000313" key="1">
    <source>
        <dbReference type="EMBL" id="MFF3569137.1"/>
    </source>
</evidence>
<organism evidence="1 2">
    <name type="scientific">Nocardia jiangxiensis</name>
    <dbReference type="NCBI Taxonomy" id="282685"/>
    <lineage>
        <taxon>Bacteria</taxon>
        <taxon>Bacillati</taxon>
        <taxon>Actinomycetota</taxon>
        <taxon>Actinomycetes</taxon>
        <taxon>Mycobacteriales</taxon>
        <taxon>Nocardiaceae</taxon>
        <taxon>Nocardia</taxon>
    </lineage>
</organism>
<accession>A0ABW6RYP1</accession>
<comment type="caution">
    <text evidence="1">The sequence shown here is derived from an EMBL/GenBank/DDBJ whole genome shotgun (WGS) entry which is preliminary data.</text>
</comment>
<name>A0ABW6RYP1_9NOCA</name>
<evidence type="ECO:0000313" key="2">
    <source>
        <dbReference type="Proteomes" id="UP001601992"/>
    </source>
</evidence>
<sequence>MTPHNYIDDRDSVPLGICRNSERHTAYRRPSLRENLILRLARGVRSHSLGLESIPSRCSTERHNQQALALICGGRRGIGVGNISIFKQFAHLLNGLSLGPGLTVVGNIFRILGCSLISQSNVSVAMSGRFAASGPEIVEMAYSVRRNETVFSGDMKELRGIEISARYLSLCAGLRGMRGAPYETF</sequence>
<proteinExistence type="predicted"/>
<dbReference type="EMBL" id="JBIAQY010000004">
    <property type="protein sequence ID" value="MFF3569137.1"/>
    <property type="molecule type" value="Genomic_DNA"/>
</dbReference>
<reference evidence="1 2" key="1">
    <citation type="submission" date="2024-10" db="EMBL/GenBank/DDBJ databases">
        <title>The Natural Products Discovery Center: Release of the First 8490 Sequenced Strains for Exploring Actinobacteria Biosynthetic Diversity.</title>
        <authorList>
            <person name="Kalkreuter E."/>
            <person name="Kautsar S.A."/>
            <person name="Yang D."/>
            <person name="Bader C.D."/>
            <person name="Teijaro C.N."/>
            <person name="Fluegel L."/>
            <person name="Davis C.M."/>
            <person name="Simpson J.R."/>
            <person name="Lauterbach L."/>
            <person name="Steele A.D."/>
            <person name="Gui C."/>
            <person name="Meng S."/>
            <person name="Li G."/>
            <person name="Viehrig K."/>
            <person name="Ye F."/>
            <person name="Su P."/>
            <person name="Kiefer A.F."/>
            <person name="Nichols A."/>
            <person name="Cepeda A.J."/>
            <person name="Yan W."/>
            <person name="Fan B."/>
            <person name="Jiang Y."/>
            <person name="Adhikari A."/>
            <person name="Zheng C.-J."/>
            <person name="Schuster L."/>
            <person name="Cowan T.M."/>
            <person name="Smanski M.J."/>
            <person name="Chevrette M.G."/>
            <person name="De Carvalho L.P.S."/>
            <person name="Shen B."/>
        </authorList>
    </citation>
    <scope>NUCLEOTIDE SEQUENCE [LARGE SCALE GENOMIC DNA]</scope>
    <source>
        <strain evidence="1 2">NPDC002593</strain>
    </source>
</reference>
<keyword evidence="2" id="KW-1185">Reference proteome</keyword>
<dbReference type="Proteomes" id="UP001601992">
    <property type="component" value="Unassembled WGS sequence"/>
</dbReference>
<protein>
    <submittedName>
        <fullName evidence="1">Uncharacterized protein</fullName>
    </submittedName>
</protein>
<dbReference type="RefSeq" id="WP_387403881.1">
    <property type="nucleotide sequence ID" value="NZ_JBIAQY010000004.1"/>
</dbReference>